<keyword evidence="1" id="KW-0732">Signal</keyword>
<feature type="signal peptide" evidence="1">
    <location>
        <begin position="1"/>
        <end position="17"/>
    </location>
</feature>
<evidence type="ECO:0000256" key="1">
    <source>
        <dbReference type="SAM" id="SignalP"/>
    </source>
</evidence>
<sequence length="167" mass="17834">MSAHVLVFFALLGLTASSSLDVPFEKAQCDCGSLVGKLQVGVETLASFVEGVVKDVIAFRSCGIFATVRGFKYLLSTTIRVIARITQSKLPEVPAAKEPDTTCSALHNTIANFKKLVADLEGDAAASEDCGCKVPSFDGGVLAELIALFRVMFGWNVATLQEDRLNM</sequence>
<dbReference type="AlphaFoldDB" id="A0A1I7Z421"/>
<dbReference type="Proteomes" id="UP000095287">
    <property type="component" value="Unplaced"/>
</dbReference>
<feature type="chain" id="PRO_5009312972" evidence="1">
    <location>
        <begin position="18"/>
        <end position="167"/>
    </location>
</feature>
<accession>A0A1I7Z421</accession>
<proteinExistence type="predicted"/>
<reference evidence="3" key="1">
    <citation type="submission" date="2016-11" db="UniProtKB">
        <authorList>
            <consortium name="WormBaseParasite"/>
        </authorList>
    </citation>
    <scope>IDENTIFICATION</scope>
</reference>
<keyword evidence="2" id="KW-1185">Reference proteome</keyword>
<name>A0A1I7Z421_9BILA</name>
<evidence type="ECO:0000313" key="2">
    <source>
        <dbReference type="Proteomes" id="UP000095287"/>
    </source>
</evidence>
<evidence type="ECO:0000313" key="3">
    <source>
        <dbReference type="WBParaSite" id="L893_g22710.t1"/>
    </source>
</evidence>
<organism evidence="2 3">
    <name type="scientific">Steinernema glaseri</name>
    <dbReference type="NCBI Taxonomy" id="37863"/>
    <lineage>
        <taxon>Eukaryota</taxon>
        <taxon>Metazoa</taxon>
        <taxon>Ecdysozoa</taxon>
        <taxon>Nematoda</taxon>
        <taxon>Chromadorea</taxon>
        <taxon>Rhabditida</taxon>
        <taxon>Tylenchina</taxon>
        <taxon>Panagrolaimomorpha</taxon>
        <taxon>Strongyloidoidea</taxon>
        <taxon>Steinernematidae</taxon>
        <taxon>Steinernema</taxon>
    </lineage>
</organism>
<dbReference type="WBParaSite" id="L893_g22710.t1">
    <property type="protein sequence ID" value="L893_g22710.t1"/>
    <property type="gene ID" value="L893_g22710"/>
</dbReference>
<protein>
    <submittedName>
        <fullName evidence="3">Secreted protein</fullName>
    </submittedName>
</protein>